<dbReference type="PROSITE" id="PS50118">
    <property type="entry name" value="HMG_BOX_2"/>
    <property type="match status" value="1"/>
</dbReference>
<dbReference type="Pfam" id="PF00505">
    <property type="entry name" value="HMG_box"/>
    <property type="match status" value="1"/>
</dbReference>
<evidence type="ECO:0000259" key="5">
    <source>
        <dbReference type="PROSITE" id="PS50118"/>
    </source>
</evidence>
<dbReference type="InterPro" id="IPR036910">
    <property type="entry name" value="HMG_box_dom_sf"/>
</dbReference>
<dbReference type="STRING" id="1314785.A0A165H1W8"/>
<evidence type="ECO:0000256" key="4">
    <source>
        <dbReference type="SAM" id="MobiDB-lite"/>
    </source>
</evidence>
<feature type="compositionally biased region" description="Low complexity" evidence="4">
    <location>
        <begin position="360"/>
        <end position="371"/>
    </location>
</feature>
<feature type="domain" description="HMG box" evidence="5">
    <location>
        <begin position="94"/>
        <end position="165"/>
    </location>
</feature>
<dbReference type="Gene3D" id="1.10.30.10">
    <property type="entry name" value="High mobility group box domain"/>
    <property type="match status" value="1"/>
</dbReference>
<dbReference type="GeneID" id="63831148"/>
<dbReference type="InParanoid" id="A0A165H1W8"/>
<evidence type="ECO:0000256" key="2">
    <source>
        <dbReference type="ARBA" id="ARBA00023163"/>
    </source>
</evidence>
<evidence type="ECO:0000313" key="7">
    <source>
        <dbReference type="Proteomes" id="UP000076871"/>
    </source>
</evidence>
<sequence>MSPHTQSTMPWYCQTVDRDSASMWSARYSPTQVPEPTTTATQQTQPGPHVPYIRSALPASSTRLAVRRSYSSVYQSATSKRRAQRKREKDPRWAPRPPNAFILFRRDFSRKHAQANKGKAPTMEKTLSQRAADAWGSLTKSEKEHWNRLAEQVKLEHALEHPDYKYRPQRRTSDSRKEGAPMTRREQVESFVRQVANRPQGTASDSESASDSTSPPSPASIESQWPHESLEVTSARTSPGEFSEDEFKSSSMLGTSLQEHFHHRLYSSFEASASTPCFGSQWVLGGAAEPLGSVSSPYTEIDKSGWPASYPQPDSRLSWALDTSVAALSQSPSPKQEDCAEPLFFQALQTSLPPTPVDSPPASSYASSPSIASPPRPAPLYGRRRAATTSGALPSPLTVVTSSLQTWNGTLPSVAVTSVEGYEMPYRRASVPSLLYPEDVPSSNGLLSAAVGVDFDRTPRTSDFPSSARDPRVPPTPPPTFAPLDAVANNFSAENLAELSPAVSGCSYDTTAADYEGYTQGLADFGIEPTTYSMSPFQDIDINDFFDFESTL</sequence>
<evidence type="ECO:0000256" key="1">
    <source>
        <dbReference type="ARBA" id="ARBA00023125"/>
    </source>
</evidence>
<feature type="compositionally biased region" description="Low complexity" evidence="4">
    <location>
        <begin position="202"/>
        <end position="214"/>
    </location>
</feature>
<dbReference type="RefSeq" id="XP_040768870.1">
    <property type="nucleotide sequence ID" value="XM_040914120.1"/>
</dbReference>
<feature type="region of interest" description="Disordered" evidence="4">
    <location>
        <begin position="350"/>
        <end position="382"/>
    </location>
</feature>
<evidence type="ECO:0000313" key="6">
    <source>
        <dbReference type="EMBL" id="KZT11130.1"/>
    </source>
</evidence>
<dbReference type="InterPro" id="IPR050140">
    <property type="entry name" value="SRY-related_HMG-box_TF-like"/>
</dbReference>
<proteinExistence type="predicted"/>
<accession>A0A165H1W8</accession>
<dbReference type="GO" id="GO:0000978">
    <property type="term" value="F:RNA polymerase II cis-regulatory region sequence-specific DNA binding"/>
    <property type="evidence" value="ECO:0007669"/>
    <property type="project" value="TreeGrafter"/>
</dbReference>
<dbReference type="PANTHER" id="PTHR10270">
    <property type="entry name" value="SOX TRANSCRIPTION FACTOR"/>
    <property type="match status" value="1"/>
</dbReference>
<protein>
    <recommendedName>
        <fullName evidence="5">HMG box domain-containing protein</fullName>
    </recommendedName>
</protein>
<organism evidence="6 7">
    <name type="scientific">Laetiporus sulphureus 93-53</name>
    <dbReference type="NCBI Taxonomy" id="1314785"/>
    <lineage>
        <taxon>Eukaryota</taxon>
        <taxon>Fungi</taxon>
        <taxon>Dikarya</taxon>
        <taxon>Basidiomycota</taxon>
        <taxon>Agaricomycotina</taxon>
        <taxon>Agaricomycetes</taxon>
        <taxon>Polyporales</taxon>
        <taxon>Laetiporus</taxon>
    </lineage>
</organism>
<keyword evidence="1 3" id="KW-0238">DNA-binding</keyword>
<dbReference type="AlphaFoldDB" id="A0A165H1W8"/>
<dbReference type="GO" id="GO:0000122">
    <property type="term" value="P:negative regulation of transcription by RNA polymerase II"/>
    <property type="evidence" value="ECO:0007669"/>
    <property type="project" value="TreeGrafter"/>
</dbReference>
<dbReference type="GO" id="GO:0030154">
    <property type="term" value="P:cell differentiation"/>
    <property type="evidence" value="ECO:0007669"/>
    <property type="project" value="TreeGrafter"/>
</dbReference>
<dbReference type="PANTHER" id="PTHR10270:SF161">
    <property type="entry name" value="SEX-DETERMINING REGION Y PROTEIN"/>
    <property type="match status" value="1"/>
</dbReference>
<gene>
    <name evidence="6" type="ORF">LAESUDRAFT_809131</name>
</gene>
<feature type="compositionally biased region" description="Low complexity" evidence="4">
    <location>
        <begin position="30"/>
        <end position="46"/>
    </location>
</feature>
<dbReference type="CDD" id="cd01389">
    <property type="entry name" value="HMG-box_ROX1-like"/>
    <property type="match status" value="1"/>
</dbReference>
<keyword evidence="7" id="KW-1185">Reference proteome</keyword>
<dbReference type="GO" id="GO:0001228">
    <property type="term" value="F:DNA-binding transcription activator activity, RNA polymerase II-specific"/>
    <property type="evidence" value="ECO:0007669"/>
    <property type="project" value="TreeGrafter"/>
</dbReference>
<name>A0A165H1W8_9APHY</name>
<keyword evidence="3" id="KW-0539">Nucleus</keyword>
<dbReference type="EMBL" id="KV427607">
    <property type="protein sequence ID" value="KZT11130.1"/>
    <property type="molecule type" value="Genomic_DNA"/>
</dbReference>
<evidence type="ECO:0000256" key="3">
    <source>
        <dbReference type="PROSITE-ProRule" id="PRU00267"/>
    </source>
</evidence>
<feature type="region of interest" description="Disordered" evidence="4">
    <location>
        <begin position="160"/>
        <end position="250"/>
    </location>
</feature>
<keyword evidence="2" id="KW-0804">Transcription</keyword>
<dbReference type="InterPro" id="IPR009071">
    <property type="entry name" value="HMG_box_dom"/>
</dbReference>
<feature type="compositionally biased region" description="Basic and acidic residues" evidence="4">
    <location>
        <begin position="160"/>
        <end position="188"/>
    </location>
</feature>
<feature type="DNA-binding region" description="HMG box" evidence="3">
    <location>
        <begin position="94"/>
        <end position="165"/>
    </location>
</feature>
<reference evidence="6 7" key="1">
    <citation type="journal article" date="2016" name="Mol. Biol. Evol.">
        <title>Comparative Genomics of Early-Diverging Mushroom-Forming Fungi Provides Insights into the Origins of Lignocellulose Decay Capabilities.</title>
        <authorList>
            <person name="Nagy L.G."/>
            <person name="Riley R."/>
            <person name="Tritt A."/>
            <person name="Adam C."/>
            <person name="Daum C."/>
            <person name="Floudas D."/>
            <person name="Sun H."/>
            <person name="Yadav J.S."/>
            <person name="Pangilinan J."/>
            <person name="Larsson K.H."/>
            <person name="Matsuura K."/>
            <person name="Barry K."/>
            <person name="Labutti K."/>
            <person name="Kuo R."/>
            <person name="Ohm R.A."/>
            <person name="Bhattacharya S.S."/>
            <person name="Shirouzu T."/>
            <person name="Yoshinaga Y."/>
            <person name="Martin F.M."/>
            <person name="Grigoriev I.V."/>
            <person name="Hibbett D.S."/>
        </authorList>
    </citation>
    <scope>NUCLEOTIDE SEQUENCE [LARGE SCALE GENOMIC DNA]</scope>
    <source>
        <strain evidence="6 7">93-53</strain>
    </source>
</reference>
<dbReference type="Proteomes" id="UP000076871">
    <property type="component" value="Unassembled WGS sequence"/>
</dbReference>
<feature type="region of interest" description="Disordered" evidence="4">
    <location>
        <begin position="23"/>
        <end position="52"/>
    </location>
</feature>
<dbReference type="GO" id="GO:0005634">
    <property type="term" value="C:nucleus"/>
    <property type="evidence" value="ECO:0007669"/>
    <property type="project" value="UniProtKB-UniRule"/>
</dbReference>
<feature type="region of interest" description="Disordered" evidence="4">
    <location>
        <begin position="70"/>
        <end position="99"/>
    </location>
</feature>
<dbReference type="OrthoDB" id="6247875at2759"/>
<dbReference type="SUPFAM" id="SSF47095">
    <property type="entry name" value="HMG-box"/>
    <property type="match status" value="1"/>
</dbReference>
<dbReference type="SMART" id="SM00398">
    <property type="entry name" value="HMG"/>
    <property type="match status" value="1"/>
</dbReference>